<keyword evidence="1" id="KW-0812">Transmembrane</keyword>
<feature type="transmembrane region" description="Helical" evidence="1">
    <location>
        <begin position="29"/>
        <end position="51"/>
    </location>
</feature>
<dbReference type="SUPFAM" id="SSF103481">
    <property type="entry name" value="Multidrug resistance efflux transporter EmrE"/>
    <property type="match status" value="1"/>
</dbReference>
<evidence type="ECO:0000313" key="4">
    <source>
        <dbReference type="Proteomes" id="UP001214250"/>
    </source>
</evidence>
<feature type="transmembrane region" description="Helical" evidence="1">
    <location>
        <begin position="191"/>
        <end position="210"/>
    </location>
</feature>
<keyword evidence="1" id="KW-0472">Membrane</keyword>
<evidence type="ECO:0000256" key="1">
    <source>
        <dbReference type="SAM" id="Phobius"/>
    </source>
</evidence>
<evidence type="ECO:0000259" key="2">
    <source>
        <dbReference type="Pfam" id="PF00892"/>
    </source>
</evidence>
<dbReference type="Proteomes" id="UP001214250">
    <property type="component" value="Chromosome 1"/>
</dbReference>
<dbReference type="InterPro" id="IPR000620">
    <property type="entry name" value="EamA_dom"/>
</dbReference>
<evidence type="ECO:0000313" key="3">
    <source>
        <dbReference type="EMBL" id="WDE95638.1"/>
    </source>
</evidence>
<dbReference type="InterPro" id="IPR037185">
    <property type="entry name" value="EmrE-like"/>
</dbReference>
<accession>A0ABY7VU38</accession>
<keyword evidence="4" id="KW-1185">Reference proteome</keyword>
<organism evidence="3 4">
    <name type="scientific">Lentisphaera profundi</name>
    <dbReference type="NCBI Taxonomy" id="1658616"/>
    <lineage>
        <taxon>Bacteria</taxon>
        <taxon>Pseudomonadati</taxon>
        <taxon>Lentisphaerota</taxon>
        <taxon>Lentisphaeria</taxon>
        <taxon>Lentisphaerales</taxon>
        <taxon>Lentisphaeraceae</taxon>
        <taxon>Lentisphaera</taxon>
    </lineage>
</organism>
<protein>
    <submittedName>
        <fullName evidence="3">DMT family transporter</fullName>
    </submittedName>
</protein>
<dbReference type="PANTHER" id="PTHR22911">
    <property type="entry name" value="ACYL-MALONYL CONDENSING ENZYME-RELATED"/>
    <property type="match status" value="1"/>
</dbReference>
<feature type="transmembrane region" description="Helical" evidence="1">
    <location>
        <begin position="159"/>
        <end position="176"/>
    </location>
</feature>
<feature type="transmembrane region" description="Helical" evidence="1">
    <location>
        <begin position="72"/>
        <end position="94"/>
    </location>
</feature>
<dbReference type="Pfam" id="PF00892">
    <property type="entry name" value="EamA"/>
    <property type="match status" value="1"/>
</dbReference>
<feature type="domain" description="EamA" evidence="2">
    <location>
        <begin position="2"/>
        <end position="144"/>
    </location>
</feature>
<sequence length="233" mass="26624">MWIYLGLLSALFLGIYNICKKHSVSNNAVLPVLCLSTFTSFLVSSPLLIASRLELEYIRHSTFYIPSLSIELHLLIFIKSAIISSSWLLAFHALKHLPLTIVAPIRSAGPFFTLIGAVFLFQERPNPKQWLGLIIVLLSVFLYSYVGKKEGIQFRKNKWIHAIILATLLGSSSGLYDKFLIQDHQLNAQSVLTWFSFYSCLIFTSIFFIIRKPQTPHDFRWRWSIPAVGVLYV</sequence>
<gene>
    <name evidence="3" type="ORF">PQO03_07875</name>
</gene>
<feature type="transmembrane region" description="Helical" evidence="1">
    <location>
        <begin position="130"/>
        <end position="147"/>
    </location>
</feature>
<dbReference type="EMBL" id="CP117811">
    <property type="protein sequence ID" value="WDE95638.1"/>
    <property type="molecule type" value="Genomic_DNA"/>
</dbReference>
<dbReference type="Gene3D" id="1.10.3730.20">
    <property type="match status" value="1"/>
</dbReference>
<dbReference type="RefSeq" id="WP_274149341.1">
    <property type="nucleotide sequence ID" value="NZ_CP117811.1"/>
</dbReference>
<name>A0ABY7VU38_9BACT</name>
<proteinExistence type="predicted"/>
<reference evidence="3 4" key="1">
    <citation type="submission" date="2023-02" db="EMBL/GenBank/DDBJ databases">
        <title>Genome sequence of Lentisphaera profundi SAORIC-696.</title>
        <authorList>
            <person name="Kim e."/>
            <person name="Cho J.-C."/>
            <person name="Choi A."/>
            <person name="Kang I."/>
        </authorList>
    </citation>
    <scope>NUCLEOTIDE SEQUENCE [LARGE SCALE GENOMIC DNA]</scope>
    <source>
        <strain evidence="3 4">SAORIC-696</strain>
    </source>
</reference>
<dbReference type="PANTHER" id="PTHR22911:SF137">
    <property type="entry name" value="SOLUTE CARRIER FAMILY 35 MEMBER G2-RELATED"/>
    <property type="match status" value="1"/>
</dbReference>
<keyword evidence="1" id="KW-1133">Transmembrane helix</keyword>